<evidence type="ECO:0000256" key="1">
    <source>
        <dbReference type="SAM" id="MobiDB-lite"/>
    </source>
</evidence>
<dbReference type="EMBL" id="HBII01023852">
    <property type="protein sequence ID" value="CAE0350963.1"/>
    <property type="molecule type" value="Transcribed_RNA"/>
</dbReference>
<evidence type="ECO:0000313" key="2">
    <source>
        <dbReference type="EMBL" id="CAE0350963.1"/>
    </source>
</evidence>
<gene>
    <name evidence="2" type="ORF">EHAR0213_LOCUS9877</name>
</gene>
<proteinExistence type="predicted"/>
<name>A0A7S3JBX2_9SPIT</name>
<dbReference type="AlphaFoldDB" id="A0A7S3JBX2"/>
<sequence>MKAKEILNAHELDDEEFDYQIPVKGSKDDHEREPHHSNLQLFNPDFGEDGDWSDDDELFKGLTTNKPEFQRSKTFAGPVHEEHKQPFGQENADSRRSLKEAPVTKEAIVGLLK</sequence>
<organism evidence="2">
    <name type="scientific">Euplotes harpa</name>
    <dbReference type="NCBI Taxonomy" id="151035"/>
    <lineage>
        <taxon>Eukaryota</taxon>
        <taxon>Sar</taxon>
        <taxon>Alveolata</taxon>
        <taxon>Ciliophora</taxon>
        <taxon>Intramacronucleata</taxon>
        <taxon>Spirotrichea</taxon>
        <taxon>Hypotrichia</taxon>
        <taxon>Euplotida</taxon>
        <taxon>Euplotidae</taxon>
        <taxon>Euplotes</taxon>
    </lineage>
</organism>
<feature type="region of interest" description="Disordered" evidence="1">
    <location>
        <begin position="25"/>
        <end position="52"/>
    </location>
</feature>
<feature type="compositionally biased region" description="Basic and acidic residues" evidence="1">
    <location>
        <begin position="92"/>
        <end position="102"/>
    </location>
</feature>
<accession>A0A7S3JBX2</accession>
<feature type="compositionally biased region" description="Basic and acidic residues" evidence="1">
    <location>
        <begin position="25"/>
        <end position="36"/>
    </location>
</feature>
<protein>
    <submittedName>
        <fullName evidence="2">Uncharacterized protein</fullName>
    </submittedName>
</protein>
<feature type="region of interest" description="Disordered" evidence="1">
    <location>
        <begin position="64"/>
        <end position="102"/>
    </location>
</feature>
<reference evidence="2" key="1">
    <citation type="submission" date="2021-01" db="EMBL/GenBank/DDBJ databases">
        <authorList>
            <person name="Corre E."/>
            <person name="Pelletier E."/>
            <person name="Niang G."/>
            <person name="Scheremetjew M."/>
            <person name="Finn R."/>
            <person name="Kale V."/>
            <person name="Holt S."/>
            <person name="Cochrane G."/>
            <person name="Meng A."/>
            <person name="Brown T."/>
            <person name="Cohen L."/>
        </authorList>
    </citation>
    <scope>NUCLEOTIDE SEQUENCE</scope>
    <source>
        <strain evidence="2">FSP1.4</strain>
    </source>
</reference>